<dbReference type="Pfam" id="PF26465">
    <property type="entry name" value="DUF8142"/>
    <property type="match status" value="1"/>
</dbReference>
<keyword evidence="1" id="KW-1133">Transmembrane helix</keyword>
<feature type="transmembrane region" description="Helical" evidence="1">
    <location>
        <begin position="20"/>
        <end position="38"/>
    </location>
</feature>
<reference evidence="4" key="3">
    <citation type="submission" date="2016-11" db="EMBL/GenBank/DDBJ databases">
        <authorList>
            <person name="Jaros S."/>
            <person name="Januszkiewicz K."/>
            <person name="Wedrychowicz H."/>
        </authorList>
    </citation>
    <scope>NUCLEOTIDE SEQUENCE [LARGE SCALE GENOMIC DNA]</scope>
    <source>
        <strain evidence="4">DX253</strain>
    </source>
</reference>
<feature type="transmembrane region" description="Helical" evidence="1">
    <location>
        <begin position="44"/>
        <end position="63"/>
    </location>
</feature>
<dbReference type="STRING" id="797209.GCA_000376445_01575"/>
<evidence type="ECO:0000313" key="3">
    <source>
        <dbReference type="EMBL" id="EFW94123.1"/>
    </source>
</evidence>
<dbReference type="Proteomes" id="UP000003751">
    <property type="component" value="Unassembled WGS sequence"/>
</dbReference>
<keyword evidence="1" id="KW-0812">Transmembrane</keyword>
<evidence type="ECO:0000313" key="5">
    <source>
        <dbReference type="Proteomes" id="UP000003751"/>
    </source>
</evidence>
<dbReference type="InterPro" id="IPR058455">
    <property type="entry name" value="DUF8142"/>
</dbReference>
<evidence type="ECO:0000313" key="4">
    <source>
        <dbReference type="EMBL" id="SHK61082.1"/>
    </source>
</evidence>
<dbReference type="eggNOG" id="arCOG07498">
    <property type="taxonomic scope" value="Archaea"/>
</dbReference>
<keyword evidence="1" id="KW-0472">Membrane</keyword>
<evidence type="ECO:0000313" key="6">
    <source>
        <dbReference type="Proteomes" id="UP000184203"/>
    </source>
</evidence>
<reference evidence="6" key="2">
    <citation type="submission" date="2016-11" db="EMBL/GenBank/DDBJ databases">
        <authorList>
            <person name="Varghese N."/>
            <person name="Submissions S."/>
        </authorList>
    </citation>
    <scope>NUCLEOTIDE SEQUENCE [LARGE SCALE GENOMIC DNA]</scope>
    <source>
        <strain evidence="6">DX253</strain>
    </source>
</reference>
<reference evidence="3 5" key="1">
    <citation type="journal article" date="2014" name="ISME J.">
        <title>Trehalose/2-sulfotrehalose biosynthesis and glycine-betaine uptake are widely spread mechanisms for osmoadaptation in the Halobacteriales.</title>
        <authorList>
            <person name="Youssef N.H."/>
            <person name="Savage-Ashlock K.N."/>
            <person name="McCully A.L."/>
            <person name="Luedtke B."/>
            <person name="Shaw E.I."/>
            <person name="Hoff W.D."/>
            <person name="Elshahed M.S."/>
        </authorList>
    </citation>
    <scope>NUCLEOTIDE SEQUENCE [LARGE SCALE GENOMIC DNA]</scope>
    <source>
        <strain evidence="3 5">DX253</strain>
    </source>
</reference>
<evidence type="ECO:0000259" key="2">
    <source>
        <dbReference type="Pfam" id="PF26465"/>
    </source>
</evidence>
<proteinExistence type="predicted"/>
<name>E7QPG2_HALPU</name>
<dbReference type="PATRIC" id="fig|797209.4.peg.633"/>
<dbReference type="EMBL" id="AEMG01000002">
    <property type="protein sequence ID" value="EFW94123.1"/>
    <property type="molecule type" value="Genomic_DNA"/>
</dbReference>
<accession>E7QPG2</accession>
<evidence type="ECO:0000256" key="1">
    <source>
        <dbReference type="SAM" id="Phobius"/>
    </source>
</evidence>
<sequence length="77" mass="8580">MGTPLPTETRDIDRWRATKAVLPFLALGLFDLVLILGWGLNPLWGFAILPPMLFISVLAWISFKSGFVGDNAEYAEE</sequence>
<keyword evidence="6" id="KW-1185">Reference proteome</keyword>
<dbReference type="OrthoDB" id="178052at2157"/>
<dbReference type="Proteomes" id="UP000184203">
    <property type="component" value="Unassembled WGS sequence"/>
</dbReference>
<dbReference type="RefSeq" id="WP_007976967.1">
    <property type="nucleotide sequence ID" value="NZ_AEMG01000002.1"/>
</dbReference>
<gene>
    <name evidence="4" type="ORF">SAMN05444342_1846</name>
    <name evidence="3" type="ORF">ZOD2009_03230</name>
</gene>
<protein>
    <recommendedName>
        <fullName evidence="2">DUF8142 domain-containing protein</fullName>
    </recommendedName>
</protein>
<feature type="domain" description="DUF8142" evidence="2">
    <location>
        <begin position="4"/>
        <end position="70"/>
    </location>
</feature>
<organism evidence="3 5">
    <name type="scientific">Haladaptatus paucihalophilus DX253</name>
    <dbReference type="NCBI Taxonomy" id="797209"/>
    <lineage>
        <taxon>Archaea</taxon>
        <taxon>Methanobacteriati</taxon>
        <taxon>Methanobacteriota</taxon>
        <taxon>Stenosarchaea group</taxon>
        <taxon>Halobacteria</taxon>
        <taxon>Halobacteriales</taxon>
        <taxon>Haladaptataceae</taxon>
        <taxon>Haladaptatus</taxon>
    </lineage>
</organism>
<dbReference type="EMBL" id="FRAN01000002">
    <property type="protein sequence ID" value="SHK61082.1"/>
    <property type="molecule type" value="Genomic_DNA"/>
</dbReference>
<dbReference type="AlphaFoldDB" id="E7QPG2"/>